<accession>A0A7G9R022</accession>
<sequence length="245" mass="25500">MTQVDPTVVPVHGQPAGVLGGLGPAATVHFLRRVVELTDADRDQDHVDLLVWQHGSIPDRTGFLRGENESPEPALVADVVALERAGATFVAIPCNTALVWVEQMRAAVGIEVLDTVDETVAAARTAVPGLGRLGVLATDGTLAAGTYANAAARAGVELVLPEDAVQRETMSIIYDGVKAGRPVPRDRFDAVVGHLRERGAEAVALGCTELSVLRGELGVEDPTVVDSIDAVAAATIRRAGAALRG</sequence>
<dbReference type="Pfam" id="PF01177">
    <property type="entry name" value="Asp_Glu_race"/>
    <property type="match status" value="1"/>
</dbReference>
<gene>
    <name evidence="3" type="ORF">H9L10_11815</name>
</gene>
<keyword evidence="4" id="KW-1185">Reference proteome</keyword>
<proteinExistence type="inferred from homology"/>
<dbReference type="RefSeq" id="WP_166104875.1">
    <property type="nucleotide sequence ID" value="NZ_BMMY01000010.1"/>
</dbReference>
<organism evidence="3 4">
    <name type="scientific">Phycicoccus endophyticus</name>
    <dbReference type="NCBI Taxonomy" id="1690220"/>
    <lineage>
        <taxon>Bacteria</taxon>
        <taxon>Bacillati</taxon>
        <taxon>Actinomycetota</taxon>
        <taxon>Actinomycetes</taxon>
        <taxon>Micrococcales</taxon>
        <taxon>Intrasporangiaceae</taxon>
        <taxon>Phycicoccus</taxon>
    </lineage>
</organism>
<dbReference type="EMBL" id="CP060712">
    <property type="protein sequence ID" value="QNN48947.1"/>
    <property type="molecule type" value="Genomic_DNA"/>
</dbReference>
<dbReference type="KEGG" id="pei:H9L10_11815"/>
<dbReference type="NCBIfam" id="TIGR00035">
    <property type="entry name" value="asp_race"/>
    <property type="match status" value="1"/>
</dbReference>
<protein>
    <submittedName>
        <fullName evidence="3">Amino acid racemase</fullName>
        <ecNumber evidence="3">5.1.1.-</ecNumber>
    </submittedName>
</protein>
<comment type="similarity">
    <text evidence="1">Belongs to the aspartate/glutamate racemases family.</text>
</comment>
<evidence type="ECO:0000256" key="2">
    <source>
        <dbReference type="ARBA" id="ARBA00023235"/>
    </source>
</evidence>
<evidence type="ECO:0000313" key="4">
    <source>
        <dbReference type="Proteomes" id="UP000515976"/>
    </source>
</evidence>
<reference evidence="3 4" key="1">
    <citation type="submission" date="2020-08" db="EMBL/GenBank/DDBJ databases">
        <title>Genome sequence of Phycicoccus endophyticus JCM 31784T.</title>
        <authorList>
            <person name="Hyun D.-W."/>
            <person name="Bae J.-W."/>
        </authorList>
    </citation>
    <scope>NUCLEOTIDE SEQUENCE [LARGE SCALE GENOMIC DNA]</scope>
    <source>
        <strain evidence="3 4">JCM 31784</strain>
    </source>
</reference>
<dbReference type="PANTHER" id="PTHR21198">
    <property type="entry name" value="GLUTAMATE RACEMASE"/>
    <property type="match status" value="1"/>
</dbReference>
<dbReference type="InterPro" id="IPR015942">
    <property type="entry name" value="Asp/Glu/hydantoin_racemase"/>
</dbReference>
<dbReference type="PANTHER" id="PTHR21198:SF7">
    <property type="entry name" value="ASPARTATE-GLUTAMATE RACEMASE FAMILY"/>
    <property type="match status" value="1"/>
</dbReference>
<name>A0A7G9R022_9MICO</name>
<dbReference type="InterPro" id="IPR004380">
    <property type="entry name" value="Asp_race"/>
</dbReference>
<dbReference type="AlphaFoldDB" id="A0A7G9R022"/>
<keyword evidence="2 3" id="KW-0413">Isomerase</keyword>
<dbReference type="Proteomes" id="UP000515976">
    <property type="component" value="Chromosome"/>
</dbReference>
<dbReference type="GO" id="GO:0047661">
    <property type="term" value="F:amino-acid racemase activity"/>
    <property type="evidence" value="ECO:0007669"/>
    <property type="project" value="InterPro"/>
</dbReference>
<dbReference type="EC" id="5.1.1.-" evidence="3"/>
<dbReference type="Gene3D" id="3.40.50.1860">
    <property type="match status" value="2"/>
</dbReference>
<evidence type="ECO:0000313" key="3">
    <source>
        <dbReference type="EMBL" id="QNN48947.1"/>
    </source>
</evidence>
<evidence type="ECO:0000256" key="1">
    <source>
        <dbReference type="ARBA" id="ARBA00007847"/>
    </source>
</evidence>
<dbReference type="SUPFAM" id="SSF53681">
    <property type="entry name" value="Aspartate/glutamate racemase"/>
    <property type="match status" value="2"/>
</dbReference>
<dbReference type="InterPro" id="IPR001920">
    <property type="entry name" value="Asp/Glu_race"/>
</dbReference>